<sequence>MIANGHFLSFKFGLLVLCEAAVLVPANRWRSFEPTLSSRLSMALHTQNVTLVDIVTKIFSACCASA</sequence>
<reference evidence="2" key="1">
    <citation type="submission" date="2018-01" db="EMBL/GenBank/DDBJ databases">
        <title>An insight into the sialome of Amazonian anophelines.</title>
        <authorList>
            <person name="Ribeiro J.M."/>
            <person name="Scarpassa V."/>
            <person name="Calvo E."/>
        </authorList>
    </citation>
    <scope>NUCLEOTIDE SEQUENCE</scope>
    <source>
        <tissue evidence="2">Salivary glands</tissue>
    </source>
</reference>
<protein>
    <submittedName>
        <fullName evidence="2">Putative secreted peptide</fullName>
    </submittedName>
</protein>
<name>A0A2M3ZXH2_9DIPT</name>
<keyword evidence="1" id="KW-0732">Signal</keyword>
<accession>A0A2M3ZXH2</accession>
<evidence type="ECO:0000256" key="1">
    <source>
        <dbReference type="SAM" id="SignalP"/>
    </source>
</evidence>
<dbReference type="EMBL" id="GGFM01012444">
    <property type="protein sequence ID" value="MBW33195.1"/>
    <property type="molecule type" value="Transcribed_RNA"/>
</dbReference>
<feature type="chain" id="PRO_5014947609" evidence="1">
    <location>
        <begin position="21"/>
        <end position="66"/>
    </location>
</feature>
<organism evidence="2">
    <name type="scientific">Anopheles braziliensis</name>
    <dbReference type="NCBI Taxonomy" id="58242"/>
    <lineage>
        <taxon>Eukaryota</taxon>
        <taxon>Metazoa</taxon>
        <taxon>Ecdysozoa</taxon>
        <taxon>Arthropoda</taxon>
        <taxon>Hexapoda</taxon>
        <taxon>Insecta</taxon>
        <taxon>Pterygota</taxon>
        <taxon>Neoptera</taxon>
        <taxon>Endopterygota</taxon>
        <taxon>Diptera</taxon>
        <taxon>Nematocera</taxon>
        <taxon>Culicoidea</taxon>
        <taxon>Culicidae</taxon>
        <taxon>Anophelinae</taxon>
        <taxon>Anopheles</taxon>
    </lineage>
</organism>
<feature type="signal peptide" evidence="1">
    <location>
        <begin position="1"/>
        <end position="20"/>
    </location>
</feature>
<evidence type="ECO:0000313" key="2">
    <source>
        <dbReference type="EMBL" id="MBW33195.1"/>
    </source>
</evidence>
<dbReference type="AlphaFoldDB" id="A0A2M3ZXH2"/>
<proteinExistence type="predicted"/>